<reference evidence="3 4" key="1">
    <citation type="submission" date="2017-11" db="EMBL/GenBank/DDBJ databases">
        <title>Evolution of Phototrophy in the Chloroflexi Phylum Driven by Horizontal Gene Transfer.</title>
        <authorList>
            <person name="Ward L.M."/>
            <person name="Hemp J."/>
            <person name="Shih P.M."/>
            <person name="Mcglynn S.E."/>
            <person name="Fischer W."/>
        </authorList>
    </citation>
    <scope>NUCLEOTIDE SEQUENCE [LARGE SCALE GENOMIC DNA]</scope>
    <source>
        <strain evidence="3">JP3_7</strain>
    </source>
</reference>
<name>A0A2M8QGH9_9CHLR</name>
<dbReference type="Proteomes" id="UP000230790">
    <property type="component" value="Unassembled WGS sequence"/>
</dbReference>
<dbReference type="Pfam" id="PF07110">
    <property type="entry name" value="EthD"/>
    <property type="match status" value="1"/>
</dbReference>
<dbReference type="GO" id="GO:0016491">
    <property type="term" value="F:oxidoreductase activity"/>
    <property type="evidence" value="ECO:0007669"/>
    <property type="project" value="InterPro"/>
</dbReference>
<dbReference type="NCBIfam" id="TIGR02118">
    <property type="entry name" value="EthD family reductase"/>
    <property type="match status" value="1"/>
</dbReference>
<proteinExistence type="predicted"/>
<evidence type="ECO:0000313" key="3">
    <source>
        <dbReference type="EMBL" id="PJF48899.1"/>
    </source>
</evidence>
<dbReference type="SUPFAM" id="SSF54909">
    <property type="entry name" value="Dimeric alpha+beta barrel"/>
    <property type="match status" value="1"/>
</dbReference>
<organism evidence="3 4">
    <name type="scientific">Candidatus Thermofonsia Clade 3 bacterium</name>
    <dbReference type="NCBI Taxonomy" id="2364212"/>
    <lineage>
        <taxon>Bacteria</taxon>
        <taxon>Bacillati</taxon>
        <taxon>Chloroflexota</taxon>
        <taxon>Candidatus Thermofontia</taxon>
        <taxon>Candidatus Thermofonsia Clade 3</taxon>
    </lineage>
</organism>
<feature type="region of interest" description="Disordered" evidence="1">
    <location>
        <begin position="107"/>
        <end position="152"/>
    </location>
</feature>
<dbReference type="InterPro" id="IPR009799">
    <property type="entry name" value="EthD_dom"/>
</dbReference>
<feature type="compositionally biased region" description="Low complexity" evidence="1">
    <location>
        <begin position="123"/>
        <end position="152"/>
    </location>
</feature>
<dbReference type="AlphaFoldDB" id="A0A2M8QGH9"/>
<evidence type="ECO:0000256" key="1">
    <source>
        <dbReference type="SAM" id="MobiDB-lite"/>
    </source>
</evidence>
<sequence length="152" mass="16048">MVKLTIFFRRPADISAFEDHFAHRHVPLIAAMPGVARTSVSRALGAPRGEPPYYLIHDVYFADMAALNYALNSAQGRAAGADLMMFARDIVSLMFAEVWGEDPFETARAAQAPAAAEPTPNVAAPQAQQATSASTKASATAADSPPAAPYAS</sequence>
<feature type="compositionally biased region" description="Low complexity" evidence="1">
    <location>
        <begin position="107"/>
        <end position="116"/>
    </location>
</feature>
<dbReference type="EMBL" id="PGTN01000004">
    <property type="protein sequence ID" value="PJF48899.1"/>
    <property type="molecule type" value="Genomic_DNA"/>
</dbReference>
<feature type="domain" description="EthD" evidence="2">
    <location>
        <begin position="13"/>
        <end position="87"/>
    </location>
</feature>
<dbReference type="Gene3D" id="3.30.70.100">
    <property type="match status" value="1"/>
</dbReference>
<accession>A0A2M8QGH9</accession>
<evidence type="ECO:0000259" key="2">
    <source>
        <dbReference type="Pfam" id="PF07110"/>
    </source>
</evidence>
<comment type="caution">
    <text evidence="3">The sequence shown here is derived from an EMBL/GenBank/DDBJ whole genome shotgun (WGS) entry which is preliminary data.</text>
</comment>
<dbReference type="InterPro" id="IPR011008">
    <property type="entry name" value="Dimeric_a/b-barrel"/>
</dbReference>
<evidence type="ECO:0000313" key="4">
    <source>
        <dbReference type="Proteomes" id="UP000230790"/>
    </source>
</evidence>
<gene>
    <name evidence="3" type="ORF">CUN48_01160</name>
</gene>
<protein>
    <recommendedName>
        <fullName evidence="2">EthD domain-containing protein</fullName>
    </recommendedName>
</protein>